<comment type="caution">
    <text evidence="9">The sequence shown here is derived from an EMBL/GenBank/DDBJ whole genome shotgun (WGS) entry which is preliminary data.</text>
</comment>
<accession>A0A397UX19</accession>
<evidence type="ECO:0000256" key="8">
    <source>
        <dbReference type="ARBA" id="ARBA00023136"/>
    </source>
</evidence>
<name>A0A397UX19_9GLOM</name>
<evidence type="ECO:0000256" key="7">
    <source>
        <dbReference type="ARBA" id="ARBA00023128"/>
    </source>
</evidence>
<evidence type="ECO:0000256" key="6">
    <source>
        <dbReference type="ARBA" id="ARBA00022982"/>
    </source>
</evidence>
<keyword evidence="4" id="KW-0679">Respiratory chain</keyword>
<keyword evidence="10" id="KW-1185">Reference proteome</keyword>
<keyword evidence="6" id="KW-0249">Electron transport</keyword>
<organism evidence="9 10">
    <name type="scientific">Gigaspora rosea</name>
    <dbReference type="NCBI Taxonomy" id="44941"/>
    <lineage>
        <taxon>Eukaryota</taxon>
        <taxon>Fungi</taxon>
        <taxon>Fungi incertae sedis</taxon>
        <taxon>Mucoromycota</taxon>
        <taxon>Glomeromycotina</taxon>
        <taxon>Glomeromycetes</taxon>
        <taxon>Diversisporales</taxon>
        <taxon>Gigasporaceae</taxon>
        <taxon>Gigaspora</taxon>
    </lineage>
</organism>
<comment type="subcellular location">
    <subcellularLocation>
        <location evidence="1">Mitochondrion inner membrane</location>
        <topology evidence="1">Peripheral membrane protein</topology>
        <orientation evidence="1">Matrix side</orientation>
    </subcellularLocation>
</comment>
<evidence type="ECO:0000313" key="9">
    <source>
        <dbReference type="EMBL" id="RIB14292.1"/>
    </source>
</evidence>
<comment type="similarity">
    <text evidence="2">Belongs to the complex I NDUFA5 subunit family.</text>
</comment>
<dbReference type="STRING" id="44941.A0A397UX19"/>
<keyword evidence="3" id="KW-0813">Transport</keyword>
<dbReference type="InterPro" id="IPR006806">
    <property type="entry name" value="NDUFA5"/>
</dbReference>
<dbReference type="PANTHER" id="PTHR12653">
    <property type="entry name" value="NADH-UBIQUINONE OXIDOREDUCTASE 13 KD-B SUBUNIT"/>
    <property type="match status" value="1"/>
</dbReference>
<evidence type="ECO:0000256" key="2">
    <source>
        <dbReference type="ARBA" id="ARBA00010261"/>
    </source>
</evidence>
<keyword evidence="8" id="KW-0472">Membrane</keyword>
<dbReference type="PANTHER" id="PTHR12653:SF0">
    <property type="entry name" value="NADH DEHYDROGENASE [UBIQUINONE] 1 ALPHA SUBCOMPLEX SUBUNIT 5"/>
    <property type="match status" value="1"/>
</dbReference>
<reference evidence="9 10" key="1">
    <citation type="submission" date="2018-06" db="EMBL/GenBank/DDBJ databases">
        <title>Comparative genomics reveals the genomic features of Rhizophagus irregularis, R. cerebriforme, R. diaphanum and Gigaspora rosea, and their symbiotic lifestyle signature.</title>
        <authorList>
            <person name="Morin E."/>
            <person name="San Clemente H."/>
            <person name="Chen E.C.H."/>
            <person name="De La Providencia I."/>
            <person name="Hainaut M."/>
            <person name="Kuo A."/>
            <person name="Kohler A."/>
            <person name="Murat C."/>
            <person name="Tang N."/>
            <person name="Roy S."/>
            <person name="Loubradou J."/>
            <person name="Henrissat B."/>
            <person name="Grigoriev I.V."/>
            <person name="Corradi N."/>
            <person name="Roux C."/>
            <person name="Martin F.M."/>
        </authorList>
    </citation>
    <scope>NUCLEOTIDE SEQUENCE [LARGE SCALE GENOMIC DNA]</scope>
    <source>
        <strain evidence="9 10">DAOM 194757</strain>
    </source>
</reference>
<dbReference type="OrthoDB" id="286811at2759"/>
<keyword evidence="5" id="KW-0999">Mitochondrion inner membrane</keyword>
<protein>
    <submittedName>
        <fullName evidence="9">ETC complex I subunit conserved region-domain-containing protein</fullName>
    </submittedName>
</protein>
<sequence length="125" mass="14408">MHITRYLLNATQKTATGLFGLAVHPNPRHHLIETYKNTLNALTKLPSNAVYRHATESLTKHRLSIVESTENIQEIENKINAGIIEEVIWQAEDELKLVAKMEEWKAWEPLQDPPPEKQWEYGVAK</sequence>
<evidence type="ECO:0000256" key="1">
    <source>
        <dbReference type="ARBA" id="ARBA00004443"/>
    </source>
</evidence>
<evidence type="ECO:0000256" key="3">
    <source>
        <dbReference type="ARBA" id="ARBA00022448"/>
    </source>
</evidence>
<dbReference type="Proteomes" id="UP000266673">
    <property type="component" value="Unassembled WGS sequence"/>
</dbReference>
<dbReference type="EMBL" id="QKWP01000846">
    <property type="protein sequence ID" value="RIB14292.1"/>
    <property type="molecule type" value="Genomic_DNA"/>
</dbReference>
<dbReference type="GO" id="GO:0022904">
    <property type="term" value="P:respiratory electron transport chain"/>
    <property type="evidence" value="ECO:0007669"/>
    <property type="project" value="InterPro"/>
</dbReference>
<dbReference type="AlphaFoldDB" id="A0A397UX19"/>
<proteinExistence type="inferred from homology"/>
<dbReference type="GO" id="GO:0005743">
    <property type="term" value="C:mitochondrial inner membrane"/>
    <property type="evidence" value="ECO:0007669"/>
    <property type="project" value="UniProtKB-SubCell"/>
</dbReference>
<gene>
    <name evidence="9" type="ORF">C2G38_2195583</name>
</gene>
<evidence type="ECO:0000313" key="10">
    <source>
        <dbReference type="Proteomes" id="UP000266673"/>
    </source>
</evidence>
<keyword evidence="7" id="KW-0496">Mitochondrion</keyword>
<evidence type="ECO:0000256" key="4">
    <source>
        <dbReference type="ARBA" id="ARBA00022660"/>
    </source>
</evidence>
<dbReference type="Pfam" id="PF04716">
    <property type="entry name" value="ETC_C1_NDUFA5"/>
    <property type="match status" value="1"/>
</dbReference>
<evidence type="ECO:0000256" key="5">
    <source>
        <dbReference type="ARBA" id="ARBA00022792"/>
    </source>
</evidence>